<name>A0A8R1HGU1_CAEJA</name>
<proteinExistence type="predicted"/>
<accession>A0A8R1HGU1</accession>
<protein>
    <submittedName>
        <fullName evidence="1">Uncharacterized protein</fullName>
    </submittedName>
</protein>
<keyword evidence="2" id="KW-1185">Reference proteome</keyword>
<dbReference type="SUPFAM" id="SSF55797">
    <property type="entry name" value="PR-1-like"/>
    <property type="match status" value="1"/>
</dbReference>
<dbReference type="Proteomes" id="UP000005237">
    <property type="component" value="Unassembled WGS sequence"/>
</dbReference>
<evidence type="ECO:0000313" key="1">
    <source>
        <dbReference type="EnsemblMetazoa" id="CJA01073.1"/>
    </source>
</evidence>
<evidence type="ECO:0000313" key="2">
    <source>
        <dbReference type="Proteomes" id="UP000005237"/>
    </source>
</evidence>
<organism evidence="1 2">
    <name type="scientific">Caenorhabditis japonica</name>
    <dbReference type="NCBI Taxonomy" id="281687"/>
    <lineage>
        <taxon>Eukaryota</taxon>
        <taxon>Metazoa</taxon>
        <taxon>Ecdysozoa</taxon>
        <taxon>Nematoda</taxon>
        <taxon>Chromadorea</taxon>
        <taxon>Rhabditida</taxon>
        <taxon>Rhabditina</taxon>
        <taxon>Rhabditomorpha</taxon>
        <taxon>Rhabditoidea</taxon>
        <taxon>Rhabditidae</taxon>
        <taxon>Peloderinae</taxon>
        <taxon>Caenorhabditis</taxon>
    </lineage>
</organism>
<reference evidence="2" key="1">
    <citation type="submission" date="2010-08" db="EMBL/GenBank/DDBJ databases">
        <authorList>
            <consortium name="Caenorhabditis japonica Sequencing Consortium"/>
            <person name="Wilson R.K."/>
        </authorList>
    </citation>
    <scope>NUCLEOTIDE SEQUENCE [LARGE SCALE GENOMIC DNA]</scope>
    <source>
        <strain evidence="2">DF5081</strain>
    </source>
</reference>
<reference evidence="1" key="2">
    <citation type="submission" date="2022-06" db="UniProtKB">
        <authorList>
            <consortium name="EnsemblMetazoa"/>
        </authorList>
    </citation>
    <scope>IDENTIFICATION</scope>
    <source>
        <strain evidence="1">DF5081</strain>
    </source>
</reference>
<dbReference type="InterPro" id="IPR035940">
    <property type="entry name" value="CAP_sf"/>
</dbReference>
<dbReference type="AlphaFoldDB" id="A0A8R1HGU1"/>
<dbReference type="Gene3D" id="3.40.33.10">
    <property type="entry name" value="CAP"/>
    <property type="match status" value="1"/>
</dbReference>
<sequence>MFDFRKKGMETFNEVRRIMASGRFNTMIVLINKAIDVVNDIKGGEKLRKLPTIGPASNMYKLKWSTQMEQEAWLYMKNQPVFTNESAILSFEYKEYVGFKWLGAIVDVVKKFIQLIPHERVREVLETAMEAIHVLMIAVMIAWNYPMSLPVSDNTNLGPTESLFAHRYEIGCASGMMFTTCFMEKSRNGGYLYDSGLPCSKCPTHCEFVAHEDGMMEEGDLCIPPREDKPAEAKAQISLIPNRTVLPVFLLVALFIVRTEWT</sequence>
<dbReference type="EnsemblMetazoa" id="CJA01073.1">
    <property type="protein sequence ID" value="CJA01073.1"/>
    <property type="gene ID" value="WBGene00120277"/>
</dbReference>